<protein>
    <submittedName>
        <fullName evidence="2">MarR family transcriptional regulator</fullName>
    </submittedName>
</protein>
<dbReference type="PANTHER" id="PTHR33164">
    <property type="entry name" value="TRANSCRIPTIONAL REGULATOR, MARR FAMILY"/>
    <property type="match status" value="1"/>
</dbReference>
<dbReference type="InterPro" id="IPR036390">
    <property type="entry name" value="WH_DNA-bd_sf"/>
</dbReference>
<dbReference type="InterPro" id="IPR000835">
    <property type="entry name" value="HTH_MarR-typ"/>
</dbReference>
<evidence type="ECO:0000313" key="2">
    <source>
        <dbReference type="EMBL" id="WQQ26667.1"/>
    </source>
</evidence>
<evidence type="ECO:0000259" key="1">
    <source>
        <dbReference type="PROSITE" id="PS50995"/>
    </source>
</evidence>
<dbReference type="EMBL" id="CP141059">
    <property type="protein sequence ID" value="WQQ26667.1"/>
    <property type="molecule type" value="Genomic_DNA"/>
</dbReference>
<dbReference type="InterPro" id="IPR036388">
    <property type="entry name" value="WH-like_DNA-bd_sf"/>
</dbReference>
<dbReference type="RefSeq" id="WP_322937514.1">
    <property type="nucleotide sequence ID" value="NZ_CP141059.1"/>
</dbReference>
<dbReference type="Proteomes" id="UP001327225">
    <property type="component" value="Chromosome"/>
</dbReference>
<keyword evidence="3" id="KW-1185">Reference proteome</keyword>
<evidence type="ECO:0000313" key="3">
    <source>
        <dbReference type="Proteomes" id="UP001327225"/>
    </source>
</evidence>
<reference evidence="3" key="1">
    <citation type="submission" date="2023-12" db="EMBL/GenBank/DDBJ databases">
        <title>Novel species in genus Nocardioides.</title>
        <authorList>
            <person name="Zhou H."/>
        </authorList>
    </citation>
    <scope>NUCLEOTIDE SEQUENCE [LARGE SCALE GENOMIC DNA]</scope>
    <source>
        <strain evidence="3">HM61</strain>
    </source>
</reference>
<sequence>MNDVVLARLADAGHAAVRTPHGAVFQFLDKEGSTVSVLAARAGVTKQAMADLVAHLEQHEYVTRIPDPSDRRAKLVLATPAGREVMALARATVPEIERRIAELIGERRLRQLREDLALIIEGSWTGAGESPLHADGDR</sequence>
<dbReference type="Pfam" id="PF12802">
    <property type="entry name" value="MarR_2"/>
    <property type="match status" value="1"/>
</dbReference>
<organism evidence="2 3">
    <name type="scientific">Nocardioides bizhenqiangii</name>
    <dbReference type="NCBI Taxonomy" id="3095076"/>
    <lineage>
        <taxon>Bacteria</taxon>
        <taxon>Bacillati</taxon>
        <taxon>Actinomycetota</taxon>
        <taxon>Actinomycetes</taxon>
        <taxon>Propionibacteriales</taxon>
        <taxon>Nocardioidaceae</taxon>
        <taxon>Nocardioides</taxon>
    </lineage>
</organism>
<dbReference type="SUPFAM" id="SSF46785">
    <property type="entry name" value="Winged helix' DNA-binding domain"/>
    <property type="match status" value="1"/>
</dbReference>
<dbReference type="SMART" id="SM00347">
    <property type="entry name" value="HTH_MARR"/>
    <property type="match status" value="1"/>
</dbReference>
<accession>A0ABZ0ZR03</accession>
<gene>
    <name evidence="2" type="ORF">SHK19_00200</name>
</gene>
<feature type="domain" description="HTH marR-type" evidence="1">
    <location>
        <begin position="1"/>
        <end position="121"/>
    </location>
</feature>
<name>A0ABZ0ZR03_9ACTN</name>
<dbReference type="PROSITE" id="PS50995">
    <property type="entry name" value="HTH_MARR_2"/>
    <property type="match status" value="1"/>
</dbReference>
<dbReference type="PANTHER" id="PTHR33164:SF99">
    <property type="entry name" value="MARR FAMILY REGULATORY PROTEIN"/>
    <property type="match status" value="1"/>
</dbReference>
<proteinExistence type="predicted"/>
<dbReference type="InterPro" id="IPR039422">
    <property type="entry name" value="MarR/SlyA-like"/>
</dbReference>
<dbReference type="Gene3D" id="1.10.10.10">
    <property type="entry name" value="Winged helix-like DNA-binding domain superfamily/Winged helix DNA-binding domain"/>
    <property type="match status" value="1"/>
</dbReference>